<comment type="catalytic activity">
    <reaction evidence="2">
        <text>S-ubiquitinyl-[E2 ubiquitin-conjugating enzyme]-L-cysteine + [acceptor protein]-L-lysine = [E2 ubiquitin-conjugating enzyme]-L-cysteine + N(6)-ubiquitinyl-[acceptor protein]-L-lysine.</text>
        <dbReference type="EC" id="2.3.2.27"/>
    </reaction>
</comment>
<organism evidence="4 5">
    <name type="scientific">Genlisea aurea</name>
    <dbReference type="NCBI Taxonomy" id="192259"/>
    <lineage>
        <taxon>Eukaryota</taxon>
        <taxon>Viridiplantae</taxon>
        <taxon>Streptophyta</taxon>
        <taxon>Embryophyta</taxon>
        <taxon>Tracheophyta</taxon>
        <taxon>Spermatophyta</taxon>
        <taxon>Magnoliopsida</taxon>
        <taxon>eudicotyledons</taxon>
        <taxon>Gunneridae</taxon>
        <taxon>Pentapetalae</taxon>
        <taxon>asterids</taxon>
        <taxon>lamiids</taxon>
        <taxon>Lamiales</taxon>
        <taxon>Lentibulariaceae</taxon>
        <taxon>Genlisea</taxon>
    </lineage>
</organism>
<keyword evidence="1 2" id="KW-0833">Ubl conjugation pathway</keyword>
<feature type="non-terminal residue" evidence="4">
    <location>
        <position position="1"/>
    </location>
</feature>
<evidence type="ECO:0000313" key="4">
    <source>
        <dbReference type="EMBL" id="EPS72947.1"/>
    </source>
</evidence>
<dbReference type="InterPro" id="IPR058678">
    <property type="entry name" value="ARM_PUB"/>
</dbReference>
<dbReference type="EC" id="2.3.2.27" evidence="2"/>
<dbReference type="AlphaFoldDB" id="S8EK36"/>
<evidence type="ECO:0000313" key="5">
    <source>
        <dbReference type="Proteomes" id="UP000015453"/>
    </source>
</evidence>
<dbReference type="InterPro" id="IPR045185">
    <property type="entry name" value="PUB22/23/24-like"/>
</dbReference>
<comment type="caution">
    <text evidence="4">The sequence shown here is derived from an EMBL/GenBank/DDBJ whole genome shotgun (WGS) entry which is preliminary data.</text>
</comment>
<protein>
    <recommendedName>
        <fullName evidence="2 3">U-box domain-containing protein</fullName>
        <ecNumber evidence="2">2.3.2.27</ecNumber>
    </recommendedName>
    <alternativeName>
        <fullName evidence="2">RING-type E3 ubiquitin transferase PUB</fullName>
    </alternativeName>
</protein>
<comment type="pathway">
    <text evidence="2">Protein modification; protein ubiquitination.</text>
</comment>
<dbReference type="InterPro" id="IPR016024">
    <property type="entry name" value="ARM-type_fold"/>
</dbReference>
<sequence length="149" mass="15986">RPAKKELIRSGIVRTAGRILSSAASTPAAAEKTMALLEKLSTCTEGRAAIGEDGECVREMVRRLMKCSGAATAHGISALWSVCCLARDAGAQAAAEEANGLTKVLLVMQSDCSEYTRRMCVELVKILRVKSTTSNLSPYHSRTTHITPY</sequence>
<name>S8EK36_9LAMI</name>
<dbReference type="OrthoDB" id="10064100at2759"/>
<feature type="domain" description="U-box" evidence="3">
    <location>
        <begin position="3"/>
        <end position="145"/>
    </location>
</feature>
<comment type="function">
    <text evidence="2">Functions as an E3 ubiquitin ligase.</text>
</comment>
<proteinExistence type="predicted"/>
<dbReference type="Pfam" id="PF25598">
    <property type="entry name" value="ARM_PUB"/>
    <property type="match status" value="1"/>
</dbReference>
<evidence type="ECO:0000256" key="2">
    <source>
        <dbReference type="RuleBase" id="RU369093"/>
    </source>
</evidence>
<dbReference type="EMBL" id="AUSU01000629">
    <property type="protein sequence ID" value="EPS72947.1"/>
    <property type="molecule type" value="Genomic_DNA"/>
</dbReference>
<keyword evidence="2" id="KW-0808">Transferase</keyword>
<keyword evidence="5" id="KW-1185">Reference proteome</keyword>
<accession>S8EK36</accession>
<dbReference type="Proteomes" id="UP000015453">
    <property type="component" value="Unassembled WGS sequence"/>
</dbReference>
<dbReference type="GO" id="GO:0061630">
    <property type="term" value="F:ubiquitin protein ligase activity"/>
    <property type="evidence" value="ECO:0007669"/>
    <property type="project" value="UniProtKB-UniRule"/>
</dbReference>
<dbReference type="PANTHER" id="PTHR22849:SF163">
    <property type="entry name" value="U-BOX DOMAIN-CONTAINING PROTEIN"/>
    <property type="match status" value="1"/>
</dbReference>
<dbReference type="GO" id="GO:0016567">
    <property type="term" value="P:protein ubiquitination"/>
    <property type="evidence" value="ECO:0007669"/>
    <property type="project" value="UniProtKB-UniRule"/>
</dbReference>
<evidence type="ECO:0000259" key="3">
    <source>
        <dbReference type="Pfam" id="PF25598"/>
    </source>
</evidence>
<reference evidence="4 5" key="1">
    <citation type="journal article" date="2013" name="BMC Genomics">
        <title>The miniature genome of a carnivorous plant Genlisea aurea contains a low number of genes and short non-coding sequences.</title>
        <authorList>
            <person name="Leushkin E.V."/>
            <person name="Sutormin R.A."/>
            <person name="Nabieva E.R."/>
            <person name="Penin A.A."/>
            <person name="Kondrashov A.S."/>
            <person name="Logacheva M.D."/>
        </authorList>
    </citation>
    <scope>NUCLEOTIDE SEQUENCE [LARGE SCALE GENOMIC DNA]</scope>
</reference>
<evidence type="ECO:0000256" key="1">
    <source>
        <dbReference type="ARBA" id="ARBA00022786"/>
    </source>
</evidence>
<gene>
    <name evidence="4" type="ORF">M569_01809</name>
</gene>
<dbReference type="InterPro" id="IPR011989">
    <property type="entry name" value="ARM-like"/>
</dbReference>
<dbReference type="Gene3D" id="1.25.10.10">
    <property type="entry name" value="Leucine-rich Repeat Variant"/>
    <property type="match status" value="1"/>
</dbReference>
<dbReference type="PANTHER" id="PTHR22849">
    <property type="entry name" value="WDSAM1 PROTEIN"/>
    <property type="match status" value="1"/>
</dbReference>
<dbReference type="SUPFAM" id="SSF48371">
    <property type="entry name" value="ARM repeat"/>
    <property type="match status" value="1"/>
</dbReference>